<reference evidence="7 8" key="1">
    <citation type="submission" date="2014-08" db="EMBL/GenBank/DDBJ databases">
        <title>Complete genome of a marine bacteria Jeotgalibacillus malaysiensis.</title>
        <authorList>
            <person name="Yaakop A.S."/>
            <person name="Chan K.-G."/>
            <person name="Goh K.M."/>
        </authorList>
    </citation>
    <scope>NUCLEOTIDE SEQUENCE [LARGE SCALE GENOMIC DNA]</scope>
    <source>
        <strain evidence="7 8">D5</strain>
    </source>
</reference>
<dbReference type="InterPro" id="IPR016181">
    <property type="entry name" value="Acyl_CoA_acyltransferase"/>
</dbReference>
<evidence type="ECO:0000256" key="4">
    <source>
        <dbReference type="ARBA" id="ARBA00023315"/>
    </source>
</evidence>
<dbReference type="AlphaFoldDB" id="A0A0B5AJB4"/>
<dbReference type="CDD" id="cd04301">
    <property type="entry name" value="NAT_SF"/>
    <property type="match status" value="1"/>
</dbReference>
<dbReference type="BioCyc" id="JESP1508404:G14D9-10076-MONOMER"/>
<dbReference type="GO" id="GO:0005737">
    <property type="term" value="C:cytoplasm"/>
    <property type="evidence" value="ECO:0007669"/>
    <property type="project" value="UniProtKB-SubCell"/>
</dbReference>
<dbReference type="InterPro" id="IPR000182">
    <property type="entry name" value="GNAT_dom"/>
</dbReference>
<evidence type="ECO:0000256" key="5">
    <source>
        <dbReference type="RuleBase" id="RU363094"/>
    </source>
</evidence>
<evidence type="ECO:0000259" key="6">
    <source>
        <dbReference type="PROSITE" id="PS51186"/>
    </source>
</evidence>
<evidence type="ECO:0000313" key="8">
    <source>
        <dbReference type="Proteomes" id="UP000031449"/>
    </source>
</evidence>
<name>A0A0B5AJB4_9BACL</name>
<dbReference type="OrthoDB" id="9794566at2"/>
<organism evidence="7 8">
    <name type="scientific">Jeotgalibacillus malaysiensis</name>
    <dbReference type="NCBI Taxonomy" id="1508404"/>
    <lineage>
        <taxon>Bacteria</taxon>
        <taxon>Bacillati</taxon>
        <taxon>Bacillota</taxon>
        <taxon>Bacilli</taxon>
        <taxon>Bacillales</taxon>
        <taxon>Caryophanaceae</taxon>
        <taxon>Jeotgalibacillus</taxon>
    </lineage>
</organism>
<dbReference type="KEGG" id="jeo:JMA_08440"/>
<evidence type="ECO:0000313" key="7">
    <source>
        <dbReference type="EMBL" id="AJD90161.1"/>
    </source>
</evidence>
<keyword evidence="4 7" id="KW-0012">Acyltransferase</keyword>
<dbReference type="EMBL" id="CP009416">
    <property type="protein sequence ID" value="AJD90161.1"/>
    <property type="molecule type" value="Genomic_DNA"/>
</dbReference>
<dbReference type="GO" id="GO:0008999">
    <property type="term" value="F:protein-N-terminal-alanine acetyltransferase activity"/>
    <property type="evidence" value="ECO:0007669"/>
    <property type="project" value="UniProtKB-EC"/>
</dbReference>
<dbReference type="PANTHER" id="PTHR43420">
    <property type="entry name" value="ACETYLTRANSFERASE"/>
    <property type="match status" value="1"/>
</dbReference>
<comment type="catalytic activity">
    <reaction evidence="5">
        <text>N-terminal L-alanyl-[ribosomal protein bS18] + acetyl-CoA = N-terminal N(alpha)-acetyl-L-alanyl-[ribosomal protein bS18] + CoA + H(+)</text>
        <dbReference type="Rhea" id="RHEA:43756"/>
        <dbReference type="Rhea" id="RHEA-COMP:10676"/>
        <dbReference type="Rhea" id="RHEA-COMP:10677"/>
        <dbReference type="ChEBI" id="CHEBI:15378"/>
        <dbReference type="ChEBI" id="CHEBI:57287"/>
        <dbReference type="ChEBI" id="CHEBI:57288"/>
        <dbReference type="ChEBI" id="CHEBI:64718"/>
        <dbReference type="ChEBI" id="CHEBI:83683"/>
        <dbReference type="EC" id="2.3.1.266"/>
    </reaction>
</comment>
<sequence length="151" mass="17373">MDEIRFRWMTYGDIDAVLAVENASFSAPWSREAFENEMTINQFAKYLLLEVDGTVVGYCGLWLVMDEAHITNVAVVPELRGRKLGEKLMVKVMDMLRDEGVKMMTLEVRVSNYIAQSLYEKLGFLKGGIRKNYYSDNGEDALVMWVKLNEQ</sequence>
<proteinExistence type="inferred from homology"/>
<evidence type="ECO:0000256" key="3">
    <source>
        <dbReference type="ARBA" id="ARBA00022679"/>
    </source>
</evidence>
<dbReference type="Gene3D" id="3.40.630.30">
    <property type="match status" value="1"/>
</dbReference>
<dbReference type="PANTHER" id="PTHR43420:SF44">
    <property type="entry name" value="ACETYLTRANSFERASE YPEA"/>
    <property type="match status" value="1"/>
</dbReference>
<dbReference type="Pfam" id="PF00583">
    <property type="entry name" value="Acetyltransf_1"/>
    <property type="match status" value="1"/>
</dbReference>
<accession>A0A0B5AJB4</accession>
<evidence type="ECO:0000256" key="1">
    <source>
        <dbReference type="ARBA" id="ARBA00005395"/>
    </source>
</evidence>
<feature type="domain" description="N-acetyltransferase" evidence="6">
    <location>
        <begin position="4"/>
        <end position="149"/>
    </location>
</feature>
<dbReference type="InterPro" id="IPR006464">
    <property type="entry name" value="AcTrfase_RimI/Ard1"/>
</dbReference>
<keyword evidence="3 7" id="KW-0808">Transferase</keyword>
<keyword evidence="8" id="KW-1185">Reference proteome</keyword>
<protein>
    <recommendedName>
        <fullName evidence="5">[Ribosomal protein bS18]-alanine N-acetyltransferase</fullName>
        <ecNumber evidence="5">2.3.1.266</ecNumber>
    </recommendedName>
</protein>
<dbReference type="Proteomes" id="UP000031449">
    <property type="component" value="Chromosome"/>
</dbReference>
<dbReference type="PROSITE" id="PS51186">
    <property type="entry name" value="GNAT"/>
    <property type="match status" value="1"/>
</dbReference>
<comment type="subcellular location">
    <subcellularLocation>
        <location evidence="5">Cytoplasm</location>
    </subcellularLocation>
</comment>
<dbReference type="HOGENOM" id="CLU_013985_23_3_9"/>
<dbReference type="NCBIfam" id="TIGR01575">
    <property type="entry name" value="rimI"/>
    <property type="match status" value="1"/>
</dbReference>
<comment type="function">
    <text evidence="5">Acetylates the N-terminal alanine of ribosomal protein bS18.</text>
</comment>
<gene>
    <name evidence="7" type="ORF">JMA_08440</name>
</gene>
<dbReference type="InterPro" id="IPR050680">
    <property type="entry name" value="YpeA/RimI_acetyltransf"/>
</dbReference>
<comment type="similarity">
    <text evidence="1 5">Belongs to the acetyltransferase family. RimI subfamily.</text>
</comment>
<dbReference type="EC" id="2.3.1.266" evidence="5"/>
<dbReference type="STRING" id="1508404.JMA_08440"/>
<keyword evidence="2 5" id="KW-0963">Cytoplasm</keyword>
<dbReference type="SUPFAM" id="SSF55729">
    <property type="entry name" value="Acyl-CoA N-acyltransferases (Nat)"/>
    <property type="match status" value="1"/>
</dbReference>
<evidence type="ECO:0000256" key="2">
    <source>
        <dbReference type="ARBA" id="ARBA00022490"/>
    </source>
</evidence>